<dbReference type="Proteomes" id="UP000281534">
    <property type="component" value="Unassembled WGS sequence"/>
</dbReference>
<dbReference type="InterPro" id="IPR011652">
    <property type="entry name" value="MORN_2"/>
</dbReference>
<dbReference type="Pfam" id="PF07661">
    <property type="entry name" value="MORN_2"/>
    <property type="match status" value="3"/>
</dbReference>
<dbReference type="Proteomes" id="UP000595577">
    <property type="component" value="Chromosome"/>
</dbReference>
<evidence type="ECO:0000256" key="1">
    <source>
        <dbReference type="SAM" id="Phobius"/>
    </source>
</evidence>
<evidence type="ECO:0000313" key="5">
    <source>
        <dbReference type="Proteomes" id="UP000595577"/>
    </source>
</evidence>
<reference evidence="3 4" key="1">
    <citation type="submission" date="2018-11" db="EMBL/GenBank/DDBJ databases">
        <title>Genomes From Bacteria Associated with the Canine Oral Cavity: a Test Case for Automated Genome-Based Taxonomic Assignment.</title>
        <authorList>
            <person name="Coil D.A."/>
            <person name="Jospin G."/>
            <person name="Darling A.E."/>
            <person name="Wallis C."/>
            <person name="Davis I.J."/>
            <person name="Harris S."/>
            <person name="Eisen J.A."/>
            <person name="Holcombe L.J."/>
            <person name="O'Flynn C."/>
        </authorList>
    </citation>
    <scope>NUCLEOTIDE SEQUENCE [LARGE SCALE GENOMIC DNA]</scope>
    <source>
        <strain evidence="3 4">OH4460_COT-188</strain>
    </source>
</reference>
<keyword evidence="1" id="KW-0812">Transmembrane</keyword>
<reference evidence="2 5" key="2">
    <citation type="submission" date="2020-12" db="EMBL/GenBank/DDBJ databases">
        <title>FDA dAtabase for Regulatory Grade micrObial Sequences (FDA-ARGOS): Supporting development and validation of Infectious Disease Dx tests.</title>
        <authorList>
            <person name="Sproer C."/>
            <person name="Gronow S."/>
            <person name="Severitt S."/>
            <person name="Schroder I."/>
            <person name="Tallon L."/>
            <person name="Sadzewicz L."/>
            <person name="Zhao X."/>
            <person name="Boylan J."/>
            <person name="Ott S."/>
            <person name="Bowen H."/>
            <person name="Vavikolanu K."/>
            <person name="Mehta A."/>
            <person name="Aluvathingal J."/>
            <person name="Nadendla S."/>
            <person name="Lowell S."/>
            <person name="Myers T."/>
            <person name="Yan Y."/>
            <person name="Sichtig H."/>
        </authorList>
    </citation>
    <scope>NUCLEOTIDE SEQUENCE [LARGE SCALE GENOMIC DNA]</scope>
    <source>
        <strain evidence="2 5">FDAARGOS_999</strain>
    </source>
</reference>
<sequence>MGDKKYLLIILSLFFIKFLNLNATVLLKDNSRQLFPYKGVAELNLTYKYVENGKFTEIYDEDGKLIYIDKSYILEPEVKASTMKVKIIERESDGKKIPIVEKYYPSGNLYSITMYELKDKDEDIEKNDIKKFYTSGKLEKDIYIYIYSEVCYESGNLKKRKMQRGNKSKVETYYENGKLFEKTTMKEGKPDGKYEVYAPDGKLEESVFYKNGEVVNK</sequence>
<gene>
    <name evidence="3" type="ORF">EII27_07605</name>
    <name evidence="2" type="ORF">I6H56_02030</name>
</gene>
<protein>
    <submittedName>
        <fullName evidence="3">Phosphatidylinositol-4-phosphate 5-kinase</fullName>
    </submittedName>
</protein>
<keyword evidence="1" id="KW-1133">Transmembrane helix</keyword>
<dbReference type="EMBL" id="RQYY01000013">
    <property type="protein sequence ID" value="RRD24081.1"/>
    <property type="molecule type" value="Genomic_DNA"/>
</dbReference>
<evidence type="ECO:0000313" key="4">
    <source>
        <dbReference type="Proteomes" id="UP000281534"/>
    </source>
</evidence>
<dbReference type="AlphaFoldDB" id="A0A3P1UQK8"/>
<keyword evidence="3" id="KW-0808">Transferase</keyword>
<dbReference type="GO" id="GO:0016301">
    <property type="term" value="F:kinase activity"/>
    <property type="evidence" value="ECO:0007669"/>
    <property type="project" value="UniProtKB-KW"/>
</dbReference>
<dbReference type="OrthoDB" id="90717at2"/>
<organism evidence="3 4">
    <name type="scientific">Fusobacterium canifelinum</name>
    <dbReference type="NCBI Taxonomy" id="285729"/>
    <lineage>
        <taxon>Bacteria</taxon>
        <taxon>Fusobacteriati</taxon>
        <taxon>Fusobacteriota</taxon>
        <taxon>Fusobacteriia</taxon>
        <taxon>Fusobacteriales</taxon>
        <taxon>Fusobacteriaceae</taxon>
        <taxon>Fusobacterium</taxon>
    </lineage>
</organism>
<name>A0A3P1UQK8_9FUSO</name>
<keyword evidence="1" id="KW-0472">Membrane</keyword>
<evidence type="ECO:0000313" key="2">
    <source>
        <dbReference type="EMBL" id="QQB74275.1"/>
    </source>
</evidence>
<dbReference type="Gene3D" id="3.90.930.1">
    <property type="match status" value="1"/>
</dbReference>
<dbReference type="EMBL" id="CP066022">
    <property type="protein sequence ID" value="QQB74275.1"/>
    <property type="molecule type" value="Genomic_DNA"/>
</dbReference>
<dbReference type="SUPFAM" id="SSF82185">
    <property type="entry name" value="Histone H3 K4-specific methyltransferase SET7/9 N-terminal domain"/>
    <property type="match status" value="1"/>
</dbReference>
<dbReference type="RefSeq" id="WP_124796913.1">
    <property type="nucleotide sequence ID" value="NZ_CP066022.1"/>
</dbReference>
<evidence type="ECO:0000313" key="3">
    <source>
        <dbReference type="EMBL" id="RRD24081.1"/>
    </source>
</evidence>
<feature type="transmembrane region" description="Helical" evidence="1">
    <location>
        <begin position="6"/>
        <end position="27"/>
    </location>
</feature>
<accession>A0A3P1UQK8</accession>
<keyword evidence="3" id="KW-0418">Kinase</keyword>
<proteinExistence type="predicted"/>